<protein>
    <submittedName>
        <fullName evidence="3">Tripartite tricarboxylate transporter TctB family protein</fullName>
    </submittedName>
</protein>
<keyword evidence="1" id="KW-0472">Membrane</keyword>
<feature type="transmembrane region" description="Helical" evidence="1">
    <location>
        <begin position="39"/>
        <end position="58"/>
    </location>
</feature>
<feature type="transmembrane region" description="Helical" evidence="1">
    <location>
        <begin position="101"/>
        <end position="118"/>
    </location>
</feature>
<dbReference type="RefSeq" id="WP_327606699.1">
    <property type="nucleotide sequence ID" value="NZ_JARZFX010000002.1"/>
</dbReference>
<proteinExistence type="predicted"/>
<dbReference type="Pfam" id="PF07331">
    <property type="entry name" value="TctB"/>
    <property type="match status" value="1"/>
</dbReference>
<evidence type="ECO:0000259" key="2">
    <source>
        <dbReference type="Pfam" id="PF07331"/>
    </source>
</evidence>
<gene>
    <name evidence="3" type="ORF">QGM71_06435</name>
</gene>
<evidence type="ECO:0000256" key="1">
    <source>
        <dbReference type="SAM" id="Phobius"/>
    </source>
</evidence>
<reference evidence="3 4" key="1">
    <citation type="journal article" date="2024" name="Int. J. Syst. Evol. Microbiol.">
        <title>Virgibacillus tibetensis sp. nov., isolated from salt lake on the Tibetan Plateau of China.</title>
        <authorList>
            <person name="Phurbu D."/>
            <person name="Liu Z.-X."/>
            <person name="Wang R."/>
            <person name="Zheng Y.-Y."/>
            <person name="Liu H.-C."/>
            <person name="Zhou Y.-G."/>
            <person name="Yu Y.-J."/>
            <person name="Li A.-H."/>
        </authorList>
    </citation>
    <scope>NUCLEOTIDE SEQUENCE [LARGE SCALE GENOMIC DNA]</scope>
    <source>
        <strain evidence="3 4">C22-A2</strain>
    </source>
</reference>
<feature type="transmembrane region" description="Helical" evidence="1">
    <location>
        <begin position="125"/>
        <end position="143"/>
    </location>
</feature>
<dbReference type="InterPro" id="IPR009936">
    <property type="entry name" value="DUF1468"/>
</dbReference>
<name>A0ABU6KFA1_9BACI</name>
<organism evidence="3 4">
    <name type="scientific">Virgibacillus tibetensis</name>
    <dbReference type="NCBI Taxonomy" id="3042313"/>
    <lineage>
        <taxon>Bacteria</taxon>
        <taxon>Bacillati</taxon>
        <taxon>Bacillota</taxon>
        <taxon>Bacilli</taxon>
        <taxon>Bacillales</taxon>
        <taxon>Bacillaceae</taxon>
        <taxon>Virgibacillus</taxon>
    </lineage>
</organism>
<dbReference type="EMBL" id="JARZFX010000002">
    <property type="protein sequence ID" value="MEC5423137.1"/>
    <property type="molecule type" value="Genomic_DNA"/>
</dbReference>
<feature type="domain" description="DUF1468" evidence="2">
    <location>
        <begin position="8"/>
        <end position="148"/>
    </location>
</feature>
<accession>A0ABU6KFA1</accession>
<comment type="caution">
    <text evidence="3">The sequence shown here is derived from an EMBL/GenBank/DDBJ whole genome shotgun (WGS) entry which is preliminary data.</text>
</comment>
<feature type="transmembrane region" description="Helical" evidence="1">
    <location>
        <begin position="7"/>
        <end position="27"/>
    </location>
</feature>
<sequence length="154" mass="17811">MFVSRNRVVGLILFFIAITYLFLSFRLPPYPLVPVDSDAVPIVLGVLLTIFSIILFFTKETEQEKSEEKKVIPENKKDLLMLLTVAVFIFLYIWLLEIAGFILTTILFIFFTTLLLGYKRHMVNLIVSVSVPVVFYYIFSYLLEIALPKGFLPF</sequence>
<keyword evidence="1" id="KW-0812">Transmembrane</keyword>
<evidence type="ECO:0000313" key="3">
    <source>
        <dbReference type="EMBL" id="MEC5423137.1"/>
    </source>
</evidence>
<keyword evidence="1" id="KW-1133">Transmembrane helix</keyword>
<evidence type="ECO:0000313" key="4">
    <source>
        <dbReference type="Proteomes" id="UP001335737"/>
    </source>
</evidence>
<feature type="transmembrane region" description="Helical" evidence="1">
    <location>
        <begin position="79"/>
        <end position="95"/>
    </location>
</feature>
<dbReference type="Proteomes" id="UP001335737">
    <property type="component" value="Unassembled WGS sequence"/>
</dbReference>
<keyword evidence="4" id="KW-1185">Reference proteome</keyword>